<proteinExistence type="predicted"/>
<organism evidence="1 2">
    <name type="scientific">Rhabditophanes sp. KR3021</name>
    <dbReference type="NCBI Taxonomy" id="114890"/>
    <lineage>
        <taxon>Eukaryota</taxon>
        <taxon>Metazoa</taxon>
        <taxon>Ecdysozoa</taxon>
        <taxon>Nematoda</taxon>
        <taxon>Chromadorea</taxon>
        <taxon>Rhabditida</taxon>
        <taxon>Tylenchina</taxon>
        <taxon>Panagrolaimomorpha</taxon>
        <taxon>Strongyloidoidea</taxon>
        <taxon>Alloionematidae</taxon>
        <taxon>Rhabditophanes</taxon>
    </lineage>
</organism>
<dbReference type="Proteomes" id="UP000095286">
    <property type="component" value="Unplaced"/>
</dbReference>
<sequence>MTEEKKVWTEEERAELADKMDKELEEFIENLAAKKKEREGEVVKKEFNYDEWEKEINQHPAFMTEMPEDGGSQEFNEYIEALRALKYDNGDTPEEIILDAETHKKTGNKLFGLKKYRFASDEYTNGIKLKPVDFDLLSSLYGNRSAANFFLGNYRSCSRDCLWAVKLNPKNYKAITRRTKALMAVNRIQEALDWMEKNWNFVKEDPRNVFPNGWLKEVQEIKKELDAKIKFMERDARKAKKEEKDRIKAAIKYQKYFMENKYTFIEPSIDLKNPEKFNMDSLIVSLPQVATAQKVEVNEDGTCSFPIMLQYPQIGLTDFMTDCVDNKSMADLVSVMDEHWANTDPWTIYSREQIVIAYEAGGENKGLVLVNKDSLLKDILGAKNYFIRGGLPVFQIYVKKHFEEHTVFDARTKIYTLK</sequence>
<dbReference type="WBParaSite" id="RSKR_0000960100.1">
    <property type="protein sequence ID" value="RSKR_0000960100.1"/>
    <property type="gene ID" value="RSKR_0000960100"/>
</dbReference>
<evidence type="ECO:0000313" key="2">
    <source>
        <dbReference type="WBParaSite" id="RSKR_0000960100.1"/>
    </source>
</evidence>
<evidence type="ECO:0000313" key="1">
    <source>
        <dbReference type="Proteomes" id="UP000095286"/>
    </source>
</evidence>
<reference evidence="2" key="1">
    <citation type="submission" date="2016-11" db="UniProtKB">
        <authorList>
            <consortium name="WormBaseParasite"/>
        </authorList>
    </citation>
    <scope>IDENTIFICATION</scope>
    <source>
        <strain evidence="2">KR3021</strain>
    </source>
</reference>
<accession>A0AC35UB88</accession>
<protein>
    <submittedName>
        <fullName evidence="2">TPR_REGION domain-containing protein</fullName>
    </submittedName>
</protein>
<name>A0AC35UB88_9BILA</name>